<keyword evidence="3 6" id="KW-0597">Phosphoprotein</keyword>
<dbReference type="FunFam" id="3.30.565.10:FF:000016">
    <property type="entry name" value="Chemotaxis protein CheA, putative"/>
    <property type="match status" value="1"/>
</dbReference>
<dbReference type="PANTHER" id="PTHR43395">
    <property type="entry name" value="SENSOR HISTIDINE KINASE CHEA"/>
    <property type="match status" value="1"/>
</dbReference>
<feature type="domain" description="CheW-like" evidence="8">
    <location>
        <begin position="532"/>
        <end position="670"/>
    </location>
</feature>
<dbReference type="InterPro" id="IPR036890">
    <property type="entry name" value="HATPase_C_sf"/>
</dbReference>
<dbReference type="InterPro" id="IPR002545">
    <property type="entry name" value="CheW-lke_dom"/>
</dbReference>
<dbReference type="InterPro" id="IPR004358">
    <property type="entry name" value="Sig_transdc_His_kin-like_C"/>
</dbReference>
<keyword evidence="4" id="KW-0808">Transferase</keyword>
<dbReference type="STRING" id="927083.DB32_004503"/>
<evidence type="ECO:0000256" key="1">
    <source>
        <dbReference type="ARBA" id="ARBA00000085"/>
    </source>
</evidence>
<dbReference type="PROSITE" id="PS50894">
    <property type="entry name" value="HPT"/>
    <property type="match status" value="1"/>
</dbReference>
<dbReference type="Pfam" id="PF01584">
    <property type="entry name" value="CheW"/>
    <property type="match status" value="1"/>
</dbReference>
<feature type="modified residue" description="Phosphohistidine" evidence="6">
    <location>
        <position position="53"/>
    </location>
</feature>
<evidence type="ECO:0000259" key="9">
    <source>
        <dbReference type="PROSITE" id="PS50894"/>
    </source>
</evidence>
<evidence type="ECO:0000259" key="7">
    <source>
        <dbReference type="PROSITE" id="PS50109"/>
    </source>
</evidence>
<accession>A0A0F6SFQ5</accession>
<dbReference type="Proteomes" id="UP000034883">
    <property type="component" value="Chromosome"/>
</dbReference>
<dbReference type="SMART" id="SM00073">
    <property type="entry name" value="HPT"/>
    <property type="match status" value="1"/>
</dbReference>
<evidence type="ECO:0000256" key="4">
    <source>
        <dbReference type="ARBA" id="ARBA00022679"/>
    </source>
</evidence>
<gene>
    <name evidence="10" type="ORF">DB32_004503</name>
</gene>
<evidence type="ECO:0000259" key="8">
    <source>
        <dbReference type="PROSITE" id="PS50851"/>
    </source>
</evidence>
<dbReference type="InterPro" id="IPR036061">
    <property type="entry name" value="CheW-like_dom_sf"/>
</dbReference>
<dbReference type="InterPro" id="IPR008207">
    <property type="entry name" value="Sig_transdc_His_kin_Hpt_dom"/>
</dbReference>
<dbReference type="PANTHER" id="PTHR43395:SF8">
    <property type="entry name" value="HISTIDINE KINASE"/>
    <property type="match status" value="1"/>
</dbReference>
<organism evidence="10 11">
    <name type="scientific">Sandaracinus amylolyticus</name>
    <dbReference type="NCBI Taxonomy" id="927083"/>
    <lineage>
        <taxon>Bacteria</taxon>
        <taxon>Pseudomonadati</taxon>
        <taxon>Myxococcota</taxon>
        <taxon>Polyangia</taxon>
        <taxon>Polyangiales</taxon>
        <taxon>Sandaracinaceae</taxon>
        <taxon>Sandaracinus</taxon>
    </lineage>
</organism>
<name>A0A0F6SFQ5_9BACT</name>
<dbReference type="EC" id="2.7.13.3" evidence="2"/>
<reference evidence="10 11" key="1">
    <citation type="submission" date="2015-03" db="EMBL/GenBank/DDBJ databases">
        <title>Genome assembly of Sandaracinus amylolyticus DSM 53668.</title>
        <authorList>
            <person name="Sharma G."/>
            <person name="Subramanian S."/>
        </authorList>
    </citation>
    <scope>NUCLEOTIDE SEQUENCE [LARGE SCALE GENOMIC DNA]</scope>
    <source>
        <strain evidence="10 11">DSM 53668</strain>
    </source>
</reference>
<dbReference type="EMBL" id="CP011125">
    <property type="protein sequence ID" value="AKF07354.1"/>
    <property type="molecule type" value="Genomic_DNA"/>
</dbReference>
<keyword evidence="11" id="KW-1185">Reference proteome</keyword>
<dbReference type="InterPro" id="IPR003594">
    <property type="entry name" value="HATPase_dom"/>
</dbReference>
<dbReference type="InterPro" id="IPR005467">
    <property type="entry name" value="His_kinase_dom"/>
</dbReference>
<dbReference type="Gene3D" id="1.20.120.160">
    <property type="entry name" value="HPT domain"/>
    <property type="match status" value="1"/>
</dbReference>
<dbReference type="AlphaFoldDB" id="A0A0F6SFQ5"/>
<dbReference type="OrthoDB" id="9803176at2"/>
<dbReference type="Pfam" id="PF01627">
    <property type="entry name" value="Hpt"/>
    <property type="match status" value="1"/>
</dbReference>
<dbReference type="GO" id="GO:0000155">
    <property type="term" value="F:phosphorelay sensor kinase activity"/>
    <property type="evidence" value="ECO:0007669"/>
    <property type="project" value="UniProtKB-ARBA"/>
</dbReference>
<dbReference type="KEGG" id="samy:DB32_004503"/>
<evidence type="ECO:0000313" key="11">
    <source>
        <dbReference type="Proteomes" id="UP000034883"/>
    </source>
</evidence>
<dbReference type="SUPFAM" id="SSF55874">
    <property type="entry name" value="ATPase domain of HSP90 chaperone/DNA topoisomerase II/histidine kinase"/>
    <property type="match status" value="1"/>
</dbReference>
<dbReference type="InterPro" id="IPR036641">
    <property type="entry name" value="HPT_dom_sf"/>
</dbReference>
<evidence type="ECO:0000256" key="5">
    <source>
        <dbReference type="ARBA" id="ARBA00022777"/>
    </source>
</evidence>
<evidence type="ECO:0000256" key="2">
    <source>
        <dbReference type="ARBA" id="ARBA00012438"/>
    </source>
</evidence>
<dbReference type="PROSITE" id="PS50109">
    <property type="entry name" value="HIS_KIN"/>
    <property type="match status" value="1"/>
</dbReference>
<dbReference type="SUPFAM" id="SSF47226">
    <property type="entry name" value="Histidine-containing phosphotransfer domain, HPT domain"/>
    <property type="match status" value="1"/>
</dbReference>
<dbReference type="Gene3D" id="2.30.30.40">
    <property type="entry name" value="SH3 Domains"/>
    <property type="match status" value="1"/>
</dbReference>
<sequence length="682" mass="72859">MSRVDLREFLDAYLDEVDEHLANANTQLLALDAALRAGEPTLRAVRELFRALHTIKGLSAMVGVEPIVAIAHRMEASLRAADRAGGHVPEGAIDVMLQAVAAIQQRVRALASDRPVPAPPSALLSALDALDEVRTPLPVARATGGLALDPVVNAKIAAFERDTLERGIAGGRRALCVRFAPSPERAAAGTNINTVRERLGVISEIVKVVPVSAPRSAEAPAGLTFALLVLTHASDEEVVRAVGVDAGSIEIVGEPAASAPAPEPQVAPIPAIEDDERDDVQRRGVVRVDVARLDEALERLAQLVISRGVLAREIAALASRGADVRGLQIVLREQSRQLRDMRAAVLQLRMVPASEVLERVPLVVRGLRRATGKAVRLELDAGRTELDKAVAERLFPALVHLVRNAVDHAIEPAEERRQAGKPEEGLLRVTFETRGTGQIALIVQDDGRGIDAERVAARAGVEVPNNDAALLQLLCRPGLSTRDQVSTTSGRGIGMDVVRRIVVEELGGDLAMTTTPGRGTTITARVPLTLSIVDVLTFECGAQRFVVPMATIDEIIEVDPTHVSAPPRVHGASTVALIERRGEPVPLVRLDRTLGLSSSDPERPKALVVRRDGDAIAFAIDRTIGQQEVVVRPLEDPLLRVPGVTGATDLGDGRPTLVVDLVALLSRMSAEVRSFEPSEVRT</sequence>
<dbReference type="RefSeq" id="WP_053234624.1">
    <property type="nucleotide sequence ID" value="NZ_CP011125.1"/>
</dbReference>
<dbReference type="CDD" id="cd00088">
    <property type="entry name" value="HPT"/>
    <property type="match status" value="1"/>
</dbReference>
<feature type="domain" description="Histidine kinase" evidence="7">
    <location>
        <begin position="330"/>
        <end position="530"/>
    </location>
</feature>
<dbReference type="GO" id="GO:0006935">
    <property type="term" value="P:chemotaxis"/>
    <property type="evidence" value="ECO:0007669"/>
    <property type="project" value="InterPro"/>
</dbReference>
<dbReference type="SMART" id="SM00260">
    <property type="entry name" value="CheW"/>
    <property type="match status" value="1"/>
</dbReference>
<dbReference type="SUPFAM" id="SSF50341">
    <property type="entry name" value="CheW-like"/>
    <property type="match status" value="1"/>
</dbReference>
<evidence type="ECO:0000256" key="3">
    <source>
        <dbReference type="ARBA" id="ARBA00022553"/>
    </source>
</evidence>
<dbReference type="PRINTS" id="PR00344">
    <property type="entry name" value="BCTRLSENSOR"/>
</dbReference>
<dbReference type="Pfam" id="PF02518">
    <property type="entry name" value="HATPase_c"/>
    <property type="match status" value="1"/>
</dbReference>
<protein>
    <recommendedName>
        <fullName evidence="2">histidine kinase</fullName>
        <ecNumber evidence="2">2.7.13.3</ecNumber>
    </recommendedName>
</protein>
<evidence type="ECO:0000256" key="6">
    <source>
        <dbReference type="PROSITE-ProRule" id="PRU00110"/>
    </source>
</evidence>
<feature type="domain" description="HPt" evidence="9">
    <location>
        <begin position="2"/>
        <end position="110"/>
    </location>
</feature>
<comment type="catalytic activity">
    <reaction evidence="1">
        <text>ATP + protein L-histidine = ADP + protein N-phospho-L-histidine.</text>
        <dbReference type="EC" id="2.7.13.3"/>
    </reaction>
</comment>
<dbReference type="PROSITE" id="PS50851">
    <property type="entry name" value="CHEW"/>
    <property type="match status" value="1"/>
</dbReference>
<dbReference type="Gene3D" id="3.30.565.10">
    <property type="entry name" value="Histidine kinase-like ATPase, C-terminal domain"/>
    <property type="match status" value="1"/>
</dbReference>
<keyword evidence="5 10" id="KW-0418">Kinase</keyword>
<dbReference type="SMART" id="SM00387">
    <property type="entry name" value="HATPase_c"/>
    <property type="match status" value="1"/>
</dbReference>
<dbReference type="InterPro" id="IPR051315">
    <property type="entry name" value="Bact_Chemotaxis_CheA"/>
</dbReference>
<evidence type="ECO:0000313" key="10">
    <source>
        <dbReference type="EMBL" id="AKF07354.1"/>
    </source>
</evidence>
<proteinExistence type="predicted"/>